<gene>
    <name evidence="1" type="ORF">FA95DRAFT_1552199</name>
</gene>
<reference evidence="1" key="2">
    <citation type="journal article" date="2022" name="New Phytol.">
        <title>Evolutionary transition to the ectomycorrhizal habit in the genomes of a hyperdiverse lineage of mushroom-forming fungi.</title>
        <authorList>
            <person name="Looney B."/>
            <person name="Miyauchi S."/>
            <person name="Morin E."/>
            <person name="Drula E."/>
            <person name="Courty P.E."/>
            <person name="Kohler A."/>
            <person name="Kuo A."/>
            <person name="LaButti K."/>
            <person name="Pangilinan J."/>
            <person name="Lipzen A."/>
            <person name="Riley R."/>
            <person name="Andreopoulos W."/>
            <person name="He G."/>
            <person name="Johnson J."/>
            <person name="Nolan M."/>
            <person name="Tritt A."/>
            <person name="Barry K.W."/>
            <person name="Grigoriev I.V."/>
            <person name="Nagy L.G."/>
            <person name="Hibbett D."/>
            <person name="Henrissat B."/>
            <person name="Matheny P.B."/>
            <person name="Labbe J."/>
            <person name="Martin F.M."/>
        </authorList>
    </citation>
    <scope>NUCLEOTIDE SEQUENCE</scope>
    <source>
        <strain evidence="1">FP105234-sp</strain>
    </source>
</reference>
<dbReference type="EMBL" id="MU275839">
    <property type="protein sequence ID" value="KAI0053691.1"/>
    <property type="molecule type" value="Genomic_DNA"/>
</dbReference>
<name>A0ACB8SCS2_9AGAM</name>
<keyword evidence="2" id="KW-1185">Reference proteome</keyword>
<sequence>MGVRLQLSHARILSTPTSWCRPRAIRPSPPLRSLPSPRAPFSTCSPRLSDSYPHRNDRDPLPVPDSDEDTPDLPEDIQIQQIFEGLLLMSLLKPDFGPAGLPALPPIRSDDLRLRVFTHRSFAARPTHVFEDSPDDPSPDNEMLEHLGDQVLGLIVTELLQELFPDLRVGPCTKIRALVVGNSTLATIAVKYHLPESLRLHVAQSVTLKASTNVQADVFESYVGGLYKDQGIVAVSKWIRSLFRPYVIEAYHIVRRQHGLPPLGAPAYPGYPGPPMMSSTPLSPPSSPPPAMAPVTLGHLGLFNQRLQQEGRTIEWVYTDSVGEGTKATPVWVARAMINNDCWGVGRGNTKKAAKNEAAKLGLKKMGVDVEGVRPGPAVPMWDVSSGTGRQ</sequence>
<proteinExistence type="predicted"/>
<organism evidence="1 2">
    <name type="scientific">Auriscalpium vulgare</name>
    <dbReference type="NCBI Taxonomy" id="40419"/>
    <lineage>
        <taxon>Eukaryota</taxon>
        <taxon>Fungi</taxon>
        <taxon>Dikarya</taxon>
        <taxon>Basidiomycota</taxon>
        <taxon>Agaricomycotina</taxon>
        <taxon>Agaricomycetes</taxon>
        <taxon>Russulales</taxon>
        <taxon>Auriscalpiaceae</taxon>
        <taxon>Auriscalpium</taxon>
    </lineage>
</organism>
<accession>A0ACB8SCS2</accession>
<reference evidence="1" key="1">
    <citation type="submission" date="2021-02" db="EMBL/GenBank/DDBJ databases">
        <authorList>
            <consortium name="DOE Joint Genome Institute"/>
            <person name="Ahrendt S."/>
            <person name="Looney B.P."/>
            <person name="Miyauchi S."/>
            <person name="Morin E."/>
            <person name="Drula E."/>
            <person name="Courty P.E."/>
            <person name="Chicoki N."/>
            <person name="Fauchery L."/>
            <person name="Kohler A."/>
            <person name="Kuo A."/>
            <person name="Labutti K."/>
            <person name="Pangilinan J."/>
            <person name="Lipzen A."/>
            <person name="Riley R."/>
            <person name="Andreopoulos W."/>
            <person name="He G."/>
            <person name="Johnson J."/>
            <person name="Barry K.W."/>
            <person name="Grigoriev I.V."/>
            <person name="Nagy L."/>
            <person name="Hibbett D."/>
            <person name="Henrissat B."/>
            <person name="Matheny P.B."/>
            <person name="Labbe J."/>
            <person name="Martin F."/>
        </authorList>
    </citation>
    <scope>NUCLEOTIDE SEQUENCE</scope>
    <source>
        <strain evidence="1">FP105234-sp</strain>
    </source>
</reference>
<evidence type="ECO:0000313" key="1">
    <source>
        <dbReference type="EMBL" id="KAI0053691.1"/>
    </source>
</evidence>
<evidence type="ECO:0000313" key="2">
    <source>
        <dbReference type="Proteomes" id="UP000814033"/>
    </source>
</evidence>
<comment type="caution">
    <text evidence="1">The sequence shown here is derived from an EMBL/GenBank/DDBJ whole genome shotgun (WGS) entry which is preliminary data.</text>
</comment>
<protein>
    <submittedName>
        <fullName evidence="1">Ribonuclease III</fullName>
    </submittedName>
</protein>
<dbReference type="Proteomes" id="UP000814033">
    <property type="component" value="Unassembled WGS sequence"/>
</dbReference>